<protein>
    <submittedName>
        <fullName evidence="1">Uncharacterized protein</fullName>
    </submittedName>
</protein>
<proteinExistence type="predicted"/>
<dbReference type="Proteomes" id="UP001157961">
    <property type="component" value="Unassembled WGS sequence"/>
</dbReference>
<gene>
    <name evidence="1" type="ORF">SAMN06265373_1227</name>
</gene>
<reference evidence="1 2" key="1">
    <citation type="submission" date="2017-05" db="EMBL/GenBank/DDBJ databases">
        <authorList>
            <person name="Varghese N."/>
            <person name="Submissions S."/>
        </authorList>
    </citation>
    <scope>NUCLEOTIDE SEQUENCE [LARGE SCALE GENOMIC DNA]</scope>
    <source>
        <strain evidence="1 2">DSM 29734</strain>
    </source>
</reference>
<keyword evidence="2" id="KW-1185">Reference proteome</keyword>
<feature type="non-terminal residue" evidence="1">
    <location>
        <position position="37"/>
    </location>
</feature>
<accession>A0ABY1PPZ1</accession>
<evidence type="ECO:0000313" key="2">
    <source>
        <dbReference type="Proteomes" id="UP001157961"/>
    </source>
</evidence>
<evidence type="ECO:0000313" key="1">
    <source>
        <dbReference type="EMBL" id="SMP36895.1"/>
    </source>
</evidence>
<comment type="caution">
    <text evidence="1">The sequence shown here is derived from an EMBL/GenBank/DDBJ whole genome shotgun (WGS) entry which is preliminary data.</text>
</comment>
<organism evidence="1 2">
    <name type="scientific">Shimia sagamensis</name>
    <dbReference type="NCBI Taxonomy" id="1566352"/>
    <lineage>
        <taxon>Bacteria</taxon>
        <taxon>Pseudomonadati</taxon>
        <taxon>Pseudomonadota</taxon>
        <taxon>Alphaproteobacteria</taxon>
        <taxon>Rhodobacterales</taxon>
        <taxon>Roseobacteraceae</taxon>
    </lineage>
</organism>
<name>A0ABY1PPZ1_9RHOB</name>
<dbReference type="EMBL" id="FXTY01000022">
    <property type="protein sequence ID" value="SMP36895.1"/>
    <property type="molecule type" value="Genomic_DNA"/>
</dbReference>
<sequence length="37" mass="4152">MEYTIENGAHRGKAFKVYGGLEIVKPGQTRTLKLSEE</sequence>